<feature type="compositionally biased region" description="Low complexity" evidence="1">
    <location>
        <begin position="152"/>
        <end position="164"/>
    </location>
</feature>
<protein>
    <submittedName>
        <fullName evidence="3">Replication initiator A domain protein</fullName>
    </submittedName>
</protein>
<dbReference type="EMBL" id="CP001739">
    <property type="protein sequence ID" value="ACZ10745.1"/>
    <property type="molecule type" value="Genomic_DNA"/>
</dbReference>
<accession>D1AGM5</accession>
<evidence type="ECO:0000313" key="4">
    <source>
        <dbReference type="Proteomes" id="UP000000845"/>
    </source>
</evidence>
<feature type="domain" description="Replication initiator A N-terminal" evidence="2">
    <location>
        <begin position="14"/>
        <end position="87"/>
    </location>
</feature>
<dbReference type="STRING" id="526218.Sterm_3912"/>
<evidence type="ECO:0000256" key="1">
    <source>
        <dbReference type="SAM" id="MobiDB-lite"/>
    </source>
</evidence>
<reference evidence="3 4" key="2">
    <citation type="journal article" date="2010" name="Stand. Genomic Sci.">
        <title>Complete genome sequence of Sebaldella termitidis type strain (NCTC 11300).</title>
        <authorList>
            <person name="Harmon-Smith M."/>
            <person name="Celia L."/>
            <person name="Chertkov O."/>
            <person name="Lapidus A."/>
            <person name="Copeland A."/>
            <person name="Glavina Del Rio T."/>
            <person name="Nolan M."/>
            <person name="Lucas S."/>
            <person name="Tice H."/>
            <person name="Cheng J.F."/>
            <person name="Han C."/>
            <person name="Detter J.C."/>
            <person name="Bruce D."/>
            <person name="Goodwin L."/>
            <person name="Pitluck S."/>
            <person name="Pati A."/>
            <person name="Liolios K."/>
            <person name="Ivanova N."/>
            <person name="Mavromatis K."/>
            <person name="Mikhailova N."/>
            <person name="Chen A."/>
            <person name="Palaniappan K."/>
            <person name="Land M."/>
            <person name="Hauser L."/>
            <person name="Chang Y.J."/>
            <person name="Jeffries C.D."/>
            <person name="Brettin T."/>
            <person name="Goker M."/>
            <person name="Beck B."/>
            <person name="Bristow J."/>
            <person name="Eisen J.A."/>
            <person name="Markowitz V."/>
            <person name="Hugenholtz P."/>
            <person name="Kyrpides N.C."/>
            <person name="Klenk H.P."/>
            <person name="Chen F."/>
        </authorList>
    </citation>
    <scope>NUCLEOTIDE SEQUENCE [LARGE SCALE GENOMIC DNA]</scope>
    <source>
        <strain evidence="4">ATCC 33386 / NCTC 11300</strain>
    </source>
</reference>
<evidence type="ECO:0000313" key="3">
    <source>
        <dbReference type="EMBL" id="ACZ10745.1"/>
    </source>
</evidence>
<dbReference type="AlphaFoldDB" id="D1AGM5"/>
<dbReference type="HOGENOM" id="CLU_908794_0_0_0"/>
<gene>
    <name evidence="3" type="ordered locus">Sterm_3912</name>
</gene>
<keyword evidence="4" id="KW-1185">Reference proteome</keyword>
<dbReference type="KEGG" id="str:Sterm_3912"/>
<name>D1AGM5_SEBTE</name>
<organism evidence="3 4">
    <name type="scientific">Sebaldella termitidis (strain ATCC 33386 / NCTC 11300)</name>
    <dbReference type="NCBI Taxonomy" id="526218"/>
    <lineage>
        <taxon>Bacteria</taxon>
        <taxon>Fusobacteriati</taxon>
        <taxon>Fusobacteriota</taxon>
        <taxon>Fusobacteriia</taxon>
        <taxon>Fusobacteriales</taxon>
        <taxon>Leptotrichiaceae</taxon>
        <taxon>Sebaldella</taxon>
    </lineage>
</organism>
<evidence type="ECO:0000259" key="2">
    <source>
        <dbReference type="Pfam" id="PF06970"/>
    </source>
</evidence>
<dbReference type="RefSeq" id="WP_012863320.1">
    <property type="nucleotide sequence ID" value="NC_013517.1"/>
</dbReference>
<feature type="region of interest" description="Disordered" evidence="1">
    <location>
        <begin position="144"/>
        <end position="167"/>
    </location>
</feature>
<dbReference type="Proteomes" id="UP000000845">
    <property type="component" value="Chromosome"/>
</dbReference>
<dbReference type="Pfam" id="PF06970">
    <property type="entry name" value="RepA_N"/>
    <property type="match status" value="1"/>
</dbReference>
<proteinExistence type="predicted"/>
<sequence>MRNIKSNDLSNMIYYQVPKWLMDLFIDKKISQGAFKTYILMYDRLKLSAGNKWIDKNGDVYIKYSYDEMTEDLNCSRQAVSNNLQDLEKLDLIDKKKNFSSSSTFYLKIYSKENDNSQEKFTSQEDFTSEENLDCRESTKLDCSSQENLDANKNNSNNNKYNKNNNKEKFQNLENKNSSTEDEDASHIDEVIYNISVVNRIRQINKNQVEGDQILRIFLEKKILEELVLWILDFLEMRSKGEKIYIQEVRSVVNQLINKYSSDEIRIKALEHAIASRHNSIVYEEKQGKTGDEKTGSFLDGIKIIN</sequence>
<dbReference type="InterPro" id="IPR010724">
    <property type="entry name" value="RepA_N"/>
</dbReference>
<reference evidence="4" key="1">
    <citation type="submission" date="2009-09" db="EMBL/GenBank/DDBJ databases">
        <title>The complete chromosome of Sebaldella termitidis ATCC 33386.</title>
        <authorList>
            <consortium name="US DOE Joint Genome Institute (JGI-PGF)"/>
            <person name="Lucas S."/>
            <person name="Copeland A."/>
            <person name="Lapidus A."/>
            <person name="Glavina del Rio T."/>
            <person name="Dalin E."/>
            <person name="Tice H."/>
            <person name="Bruce D."/>
            <person name="Goodwin L."/>
            <person name="Pitluck S."/>
            <person name="Kyrpides N."/>
            <person name="Mavromatis K."/>
            <person name="Ivanova N."/>
            <person name="Mikhailova N."/>
            <person name="Sims D."/>
            <person name="Meincke L."/>
            <person name="Brettin T."/>
            <person name="Detter J.C."/>
            <person name="Han C."/>
            <person name="Larimer F."/>
            <person name="Land M."/>
            <person name="Hauser L."/>
            <person name="Markowitz V."/>
            <person name="Cheng J.F."/>
            <person name="Hugenholtz P."/>
            <person name="Woyke T."/>
            <person name="Wu D."/>
            <person name="Eisen J.A."/>
        </authorList>
    </citation>
    <scope>NUCLEOTIDE SEQUENCE [LARGE SCALE GENOMIC DNA]</scope>
    <source>
        <strain evidence="4">ATCC 33386 / NCTC 11300</strain>
    </source>
</reference>